<dbReference type="Proteomes" id="UP000231637">
    <property type="component" value="Chromosome"/>
</dbReference>
<feature type="compositionally biased region" description="Acidic residues" evidence="1">
    <location>
        <begin position="47"/>
        <end position="59"/>
    </location>
</feature>
<keyword evidence="2" id="KW-0732">Signal</keyword>
<gene>
    <name evidence="3" type="ORF">Ga0123462_2256</name>
</gene>
<organism evidence="3 4">
    <name type="scientific">Mariprofundus ferrinatatus</name>
    <dbReference type="NCBI Taxonomy" id="1921087"/>
    <lineage>
        <taxon>Bacteria</taxon>
        <taxon>Pseudomonadati</taxon>
        <taxon>Pseudomonadota</taxon>
        <taxon>Candidatius Mariprofundia</taxon>
        <taxon>Mariprofundales</taxon>
        <taxon>Mariprofundaceae</taxon>
        <taxon>Mariprofundus</taxon>
    </lineage>
</organism>
<reference evidence="3 4" key="1">
    <citation type="submission" date="2016-12" db="EMBL/GenBank/DDBJ databases">
        <title>Isolation and genomic insights into novel planktonic Zetaproteobacteria from stratified waters of the Chesapeake Bay.</title>
        <authorList>
            <person name="McAllister S.M."/>
            <person name="Kato S."/>
            <person name="Chan C.S."/>
            <person name="Chiu B.K."/>
            <person name="Field E.K."/>
        </authorList>
    </citation>
    <scope>NUCLEOTIDE SEQUENCE [LARGE SCALE GENOMIC DNA]</scope>
    <source>
        <strain evidence="3 4">CP-8</strain>
    </source>
</reference>
<keyword evidence="4" id="KW-1185">Reference proteome</keyword>
<feature type="chain" id="PRO_5014616428" evidence="2">
    <location>
        <begin position="18"/>
        <end position="59"/>
    </location>
</feature>
<feature type="signal peptide" evidence="2">
    <location>
        <begin position="1"/>
        <end position="17"/>
    </location>
</feature>
<dbReference type="EMBL" id="CP018800">
    <property type="protein sequence ID" value="ATX83090.1"/>
    <property type="molecule type" value="Genomic_DNA"/>
</dbReference>
<sequence length="59" mass="6089">MNKIILTTLMLSGLALAAQPIAAYADEASEQIEESIVIDDGAAGDAEAAEESYEESSGN</sequence>
<accession>A0A2K8L719</accession>
<dbReference type="KEGG" id="mfn:Ga0123462_2256"/>
<dbReference type="AlphaFoldDB" id="A0A2K8L719"/>
<name>A0A2K8L719_9PROT</name>
<evidence type="ECO:0000313" key="4">
    <source>
        <dbReference type="Proteomes" id="UP000231637"/>
    </source>
</evidence>
<feature type="region of interest" description="Disordered" evidence="1">
    <location>
        <begin position="40"/>
        <end position="59"/>
    </location>
</feature>
<evidence type="ECO:0000256" key="1">
    <source>
        <dbReference type="SAM" id="MobiDB-lite"/>
    </source>
</evidence>
<evidence type="ECO:0000313" key="3">
    <source>
        <dbReference type="EMBL" id="ATX83090.1"/>
    </source>
</evidence>
<proteinExistence type="predicted"/>
<evidence type="ECO:0000256" key="2">
    <source>
        <dbReference type="SAM" id="SignalP"/>
    </source>
</evidence>
<protein>
    <submittedName>
        <fullName evidence="3">Uncharacterized protein</fullName>
    </submittedName>
</protein>
<dbReference type="RefSeq" id="WP_100266364.1">
    <property type="nucleotide sequence ID" value="NZ_CP018800.1"/>
</dbReference>